<dbReference type="RefSeq" id="WP_301418322.1">
    <property type="nucleotide sequence ID" value="NZ_CP098023.1"/>
</dbReference>
<dbReference type="InterPro" id="IPR051024">
    <property type="entry name" value="GlcNAc_Chitin_IntDeg"/>
</dbReference>
<keyword evidence="5" id="KW-1185">Reference proteome</keyword>
<organism evidence="4 5">
    <name type="scientific">Microbulbifer spongiae</name>
    <dbReference type="NCBI Taxonomy" id="2944933"/>
    <lineage>
        <taxon>Bacteria</taxon>
        <taxon>Pseudomonadati</taxon>
        <taxon>Pseudomonadota</taxon>
        <taxon>Gammaproteobacteria</taxon>
        <taxon>Cellvibrionales</taxon>
        <taxon>Microbulbiferaceae</taxon>
        <taxon>Microbulbifer</taxon>
    </lineage>
</organism>
<dbReference type="Proteomes" id="UP001321520">
    <property type="component" value="Chromosome"/>
</dbReference>
<feature type="chain" id="PRO_5045544670" evidence="2">
    <location>
        <begin position="19"/>
        <end position="219"/>
    </location>
</feature>
<reference evidence="4 5" key="1">
    <citation type="submission" date="2022-05" db="EMBL/GenBank/DDBJ databases">
        <title>Microbulbifer sp. nov., isolated from sponge.</title>
        <authorList>
            <person name="Gao L."/>
        </authorList>
    </citation>
    <scope>NUCLEOTIDE SEQUENCE [LARGE SCALE GENOMIC DNA]</scope>
    <source>
        <strain evidence="4 5">MI-G</strain>
    </source>
</reference>
<evidence type="ECO:0000259" key="3">
    <source>
        <dbReference type="Pfam" id="PF03067"/>
    </source>
</evidence>
<keyword evidence="4" id="KW-0560">Oxidoreductase</keyword>
<feature type="signal peptide" evidence="2">
    <location>
        <begin position="1"/>
        <end position="18"/>
    </location>
</feature>
<dbReference type="PANTHER" id="PTHR34823">
    <property type="entry name" value="GLCNAC-BINDING PROTEIN A"/>
    <property type="match status" value="1"/>
</dbReference>
<dbReference type="InterPro" id="IPR014756">
    <property type="entry name" value="Ig_E-set"/>
</dbReference>
<keyword evidence="1 2" id="KW-0732">Signal</keyword>
<dbReference type="PANTHER" id="PTHR34823:SF1">
    <property type="entry name" value="CHITIN-BINDING TYPE-4 DOMAIN-CONTAINING PROTEIN"/>
    <property type="match status" value="1"/>
</dbReference>
<accession>A0ABY9EHM2</accession>
<gene>
    <name evidence="4" type="ORF">M8T91_07430</name>
</gene>
<feature type="domain" description="Chitin-binding type-4" evidence="3">
    <location>
        <begin position="28"/>
        <end position="173"/>
    </location>
</feature>
<dbReference type="GO" id="GO:0004497">
    <property type="term" value="F:monooxygenase activity"/>
    <property type="evidence" value="ECO:0007669"/>
    <property type="project" value="UniProtKB-KW"/>
</dbReference>
<dbReference type="InterPro" id="IPR004302">
    <property type="entry name" value="Cellulose/chitin-bd_N"/>
</dbReference>
<name>A0ABY9EHM2_9GAMM</name>
<dbReference type="EMBL" id="CP098023">
    <property type="protein sequence ID" value="WKD51239.1"/>
    <property type="molecule type" value="Genomic_DNA"/>
</dbReference>
<proteinExistence type="predicted"/>
<evidence type="ECO:0000256" key="2">
    <source>
        <dbReference type="SAM" id="SignalP"/>
    </source>
</evidence>
<dbReference type="Pfam" id="PF03067">
    <property type="entry name" value="LPMO_10"/>
    <property type="match status" value="1"/>
</dbReference>
<evidence type="ECO:0000313" key="4">
    <source>
        <dbReference type="EMBL" id="WKD51239.1"/>
    </source>
</evidence>
<sequence length="219" mass="24147">MKKYTLSFLFTASLPVLMALVPAKTMAHESIIIPESRVYNCYPNNPENPRDPACVAAKAVRGSQPFYDWNGINHPAANGNHRAVVPDGTLCAGGQTKFAGLDLPRNDWEATPIVPKADGTFDFEFKGTAPHATRDWVFYVTRQGYVPSAPLEWSDLFEFCRLGNVPLSTDSRYILNTTMHPVPAPTGRMPGFSFNPPHSTQSEAGEPACLPCHFHLPME</sequence>
<dbReference type="CDD" id="cd21177">
    <property type="entry name" value="LPMO_AA10"/>
    <property type="match status" value="1"/>
</dbReference>
<evidence type="ECO:0000313" key="5">
    <source>
        <dbReference type="Proteomes" id="UP001321520"/>
    </source>
</evidence>
<evidence type="ECO:0000256" key="1">
    <source>
        <dbReference type="ARBA" id="ARBA00022729"/>
    </source>
</evidence>
<keyword evidence="4" id="KW-0503">Monooxygenase</keyword>
<protein>
    <submittedName>
        <fullName evidence="4">Lytic polysaccharide monooxygenase</fullName>
    </submittedName>
</protein>
<dbReference type="SUPFAM" id="SSF81296">
    <property type="entry name" value="E set domains"/>
    <property type="match status" value="1"/>
</dbReference>
<dbReference type="Gene3D" id="2.70.50.50">
    <property type="entry name" value="chitin-binding protein cbp21"/>
    <property type="match status" value="1"/>
</dbReference>